<keyword evidence="5 11" id="KW-0378">Hydrolase</keyword>
<evidence type="ECO:0000313" key="15">
    <source>
        <dbReference type="Proteomes" id="UP000230973"/>
    </source>
</evidence>
<gene>
    <name evidence="11" type="primary">folD</name>
    <name evidence="14" type="ORF">COY93_00730</name>
</gene>
<dbReference type="HAMAP" id="MF_01576">
    <property type="entry name" value="THF_DHG_CYH"/>
    <property type="match status" value="1"/>
</dbReference>
<dbReference type="GO" id="GO:0005829">
    <property type="term" value="C:cytosol"/>
    <property type="evidence" value="ECO:0007669"/>
    <property type="project" value="TreeGrafter"/>
</dbReference>
<feature type="domain" description="Tetrahydrofolate dehydrogenase/cyclohydrolase catalytic" evidence="12">
    <location>
        <begin position="6"/>
        <end position="117"/>
    </location>
</feature>
<dbReference type="AlphaFoldDB" id="A0A2M7QC01"/>
<sequence length="296" mass="32137">MSARIIDGRAVARRILAETRSEIESIDMTPGLGVIMVGDDPASKVYVRKKMEAAKRIGVHFESLVFPQDTDEETIVRAVTEMNARDDIHGIVVQLPLPKGLDTDRIVRTIDPDKDVDGFHPELIRRMSQDPDCRLPGLVEGLKLLFDETGLELNGQRTVIISNSEVFSHPLKLFLERQGAGVETVRGDSPNLASALGQADLLITAVGRPGLVTGQMLKPGTVILDVGTTRVDGRVVGDVEFETASEVAGWITPVPGGVGPVTVAMLLHNVARLAKTKRRRITKNKPNAAARHRIGD</sequence>
<dbReference type="GO" id="GO:0004477">
    <property type="term" value="F:methenyltetrahydrofolate cyclohydrolase activity"/>
    <property type="evidence" value="ECO:0007669"/>
    <property type="project" value="UniProtKB-UniRule"/>
</dbReference>
<dbReference type="EC" id="3.5.4.9" evidence="11"/>
<dbReference type="UniPathway" id="UPA00193"/>
<evidence type="ECO:0000256" key="8">
    <source>
        <dbReference type="ARBA" id="ARBA00023102"/>
    </source>
</evidence>
<dbReference type="Pfam" id="PF02882">
    <property type="entry name" value="THF_DHG_CYH_C"/>
    <property type="match status" value="1"/>
</dbReference>
<keyword evidence="3 11" id="KW-0554">One-carbon metabolism</keyword>
<dbReference type="CDD" id="cd01080">
    <property type="entry name" value="NAD_bind_m-THF_DH_Cyclohyd"/>
    <property type="match status" value="1"/>
</dbReference>
<dbReference type="EC" id="1.5.1.5" evidence="11"/>
<dbReference type="InterPro" id="IPR000672">
    <property type="entry name" value="THF_DH/CycHdrlase"/>
</dbReference>
<comment type="function">
    <text evidence="11">Catalyzes the oxidation of 5,10-methylenetetrahydrofolate to 5,10-methenyltetrahydrofolate and then the hydrolysis of 5,10-methenyltetrahydrofolate to 10-formyltetrahydrofolate.</text>
</comment>
<keyword evidence="11" id="KW-0028">Amino-acid biosynthesis</keyword>
<dbReference type="GO" id="GO:0009086">
    <property type="term" value="P:methionine biosynthetic process"/>
    <property type="evidence" value="ECO:0007669"/>
    <property type="project" value="UniProtKB-KW"/>
</dbReference>
<keyword evidence="7 11" id="KW-0560">Oxidoreductase</keyword>
<evidence type="ECO:0000256" key="11">
    <source>
        <dbReference type="HAMAP-Rule" id="MF_01576"/>
    </source>
</evidence>
<keyword evidence="4 11" id="KW-0658">Purine biosynthesis</keyword>
<accession>A0A2M7QC01</accession>
<dbReference type="GO" id="GO:0035999">
    <property type="term" value="P:tetrahydrofolate interconversion"/>
    <property type="evidence" value="ECO:0007669"/>
    <property type="project" value="UniProtKB-UniRule"/>
</dbReference>
<evidence type="ECO:0000256" key="5">
    <source>
        <dbReference type="ARBA" id="ARBA00022801"/>
    </source>
</evidence>
<evidence type="ECO:0000256" key="4">
    <source>
        <dbReference type="ARBA" id="ARBA00022755"/>
    </source>
</evidence>
<dbReference type="Gene3D" id="3.40.50.10860">
    <property type="entry name" value="Leucine Dehydrogenase, chain A, domain 1"/>
    <property type="match status" value="1"/>
</dbReference>
<dbReference type="GO" id="GO:0000105">
    <property type="term" value="P:L-histidine biosynthetic process"/>
    <property type="evidence" value="ECO:0007669"/>
    <property type="project" value="UniProtKB-KW"/>
</dbReference>
<feature type="domain" description="Tetrahydrofolate dehydrogenase/cyclohydrolase NAD(P)-binding" evidence="13">
    <location>
        <begin position="141"/>
        <end position="277"/>
    </location>
</feature>
<dbReference type="EMBL" id="PFLC01000010">
    <property type="protein sequence ID" value="PIY63311.1"/>
    <property type="molecule type" value="Genomic_DNA"/>
</dbReference>
<dbReference type="GO" id="GO:0004488">
    <property type="term" value="F:methylenetetrahydrofolate dehydrogenase (NADP+) activity"/>
    <property type="evidence" value="ECO:0007669"/>
    <property type="project" value="UniProtKB-UniRule"/>
</dbReference>
<comment type="caution">
    <text evidence="14">The sequence shown here is derived from an EMBL/GenBank/DDBJ whole genome shotgun (WGS) entry which is preliminary data.</text>
</comment>
<dbReference type="FunFam" id="3.40.50.10860:FF:000005">
    <property type="entry name" value="C-1-tetrahydrofolate synthase, cytoplasmic, putative"/>
    <property type="match status" value="1"/>
</dbReference>
<evidence type="ECO:0000259" key="12">
    <source>
        <dbReference type="Pfam" id="PF00763"/>
    </source>
</evidence>
<keyword evidence="8 11" id="KW-0368">Histidine biosynthesis</keyword>
<comment type="catalytic activity">
    <reaction evidence="11">
        <text>(6R)-5,10-methenyltetrahydrofolate + H2O = (6R)-10-formyltetrahydrofolate + H(+)</text>
        <dbReference type="Rhea" id="RHEA:23700"/>
        <dbReference type="ChEBI" id="CHEBI:15377"/>
        <dbReference type="ChEBI" id="CHEBI:15378"/>
        <dbReference type="ChEBI" id="CHEBI:57455"/>
        <dbReference type="ChEBI" id="CHEBI:195366"/>
        <dbReference type="EC" id="3.5.4.9"/>
    </reaction>
</comment>
<evidence type="ECO:0000256" key="1">
    <source>
        <dbReference type="ARBA" id="ARBA00004777"/>
    </source>
</evidence>
<comment type="pathway">
    <text evidence="1 11">One-carbon metabolism; tetrahydrofolate interconversion.</text>
</comment>
<name>A0A2M7QC01_9BACT</name>
<evidence type="ECO:0000256" key="9">
    <source>
        <dbReference type="ARBA" id="ARBA00023167"/>
    </source>
</evidence>
<proteinExistence type="inferred from homology"/>
<dbReference type="InterPro" id="IPR036291">
    <property type="entry name" value="NAD(P)-bd_dom_sf"/>
</dbReference>
<evidence type="ECO:0000259" key="13">
    <source>
        <dbReference type="Pfam" id="PF02882"/>
    </source>
</evidence>
<dbReference type="InterPro" id="IPR020630">
    <property type="entry name" value="THF_DH/CycHdrlase_cat_dom"/>
</dbReference>
<dbReference type="InterPro" id="IPR046346">
    <property type="entry name" value="Aminoacid_DH-like_N_sf"/>
</dbReference>
<evidence type="ECO:0000256" key="6">
    <source>
        <dbReference type="ARBA" id="ARBA00022857"/>
    </source>
</evidence>
<comment type="subunit">
    <text evidence="2 11">Homodimer.</text>
</comment>
<evidence type="ECO:0000256" key="7">
    <source>
        <dbReference type="ARBA" id="ARBA00023002"/>
    </source>
</evidence>
<dbReference type="PRINTS" id="PR00085">
    <property type="entry name" value="THFDHDRGNASE"/>
</dbReference>
<dbReference type="Pfam" id="PF00763">
    <property type="entry name" value="THF_DHG_CYH"/>
    <property type="match status" value="1"/>
</dbReference>
<keyword evidence="9 11" id="KW-0486">Methionine biosynthesis</keyword>
<dbReference type="SUPFAM" id="SSF51735">
    <property type="entry name" value="NAD(P)-binding Rossmann-fold domains"/>
    <property type="match status" value="1"/>
</dbReference>
<evidence type="ECO:0000313" key="14">
    <source>
        <dbReference type="EMBL" id="PIY63311.1"/>
    </source>
</evidence>
<keyword evidence="6 11" id="KW-0521">NADP</keyword>
<keyword evidence="10 11" id="KW-0511">Multifunctional enzyme</keyword>
<comment type="similarity">
    <text evidence="11">Belongs to the tetrahydrofolate dehydrogenase/cyclohydrolase family.</text>
</comment>
<comment type="catalytic activity">
    <reaction evidence="11">
        <text>(6R)-5,10-methylene-5,6,7,8-tetrahydrofolate + NADP(+) = (6R)-5,10-methenyltetrahydrofolate + NADPH</text>
        <dbReference type="Rhea" id="RHEA:22812"/>
        <dbReference type="ChEBI" id="CHEBI:15636"/>
        <dbReference type="ChEBI" id="CHEBI:57455"/>
        <dbReference type="ChEBI" id="CHEBI:57783"/>
        <dbReference type="ChEBI" id="CHEBI:58349"/>
        <dbReference type="EC" id="1.5.1.5"/>
    </reaction>
</comment>
<dbReference type="Proteomes" id="UP000230973">
    <property type="component" value="Unassembled WGS sequence"/>
</dbReference>
<dbReference type="InterPro" id="IPR020631">
    <property type="entry name" value="THF_DH/CycHdrlase_NAD-bd_dom"/>
</dbReference>
<dbReference type="SUPFAM" id="SSF53223">
    <property type="entry name" value="Aminoacid dehydrogenase-like, N-terminal domain"/>
    <property type="match status" value="1"/>
</dbReference>
<dbReference type="PANTHER" id="PTHR48099:SF5">
    <property type="entry name" value="C-1-TETRAHYDROFOLATE SYNTHASE, CYTOPLASMIC"/>
    <property type="match status" value="1"/>
</dbReference>
<evidence type="ECO:0000256" key="3">
    <source>
        <dbReference type="ARBA" id="ARBA00022563"/>
    </source>
</evidence>
<dbReference type="GO" id="GO:0006164">
    <property type="term" value="P:purine nucleotide biosynthetic process"/>
    <property type="evidence" value="ECO:0007669"/>
    <property type="project" value="UniProtKB-KW"/>
</dbReference>
<evidence type="ECO:0000256" key="10">
    <source>
        <dbReference type="ARBA" id="ARBA00023268"/>
    </source>
</evidence>
<comment type="caution">
    <text evidence="11">Lacks conserved residue(s) required for the propagation of feature annotation.</text>
</comment>
<protein>
    <recommendedName>
        <fullName evidence="11">Bifunctional protein FolD</fullName>
    </recommendedName>
    <domain>
        <recommendedName>
            <fullName evidence="11">Methylenetetrahydrofolate dehydrogenase</fullName>
            <ecNumber evidence="11">1.5.1.5</ecNumber>
        </recommendedName>
    </domain>
    <domain>
        <recommendedName>
            <fullName evidence="11">Methenyltetrahydrofolate cyclohydrolase</fullName>
            <ecNumber evidence="11">3.5.4.9</ecNumber>
        </recommendedName>
    </domain>
</protein>
<reference evidence="15" key="1">
    <citation type="submission" date="2017-09" db="EMBL/GenBank/DDBJ databases">
        <title>Depth-based differentiation of microbial function through sediment-hosted aquifers and enrichment of novel symbionts in the deep terrestrial subsurface.</title>
        <authorList>
            <person name="Probst A.J."/>
            <person name="Ladd B."/>
            <person name="Jarett J.K."/>
            <person name="Geller-Mcgrath D.E."/>
            <person name="Sieber C.M.K."/>
            <person name="Emerson J.B."/>
            <person name="Anantharaman K."/>
            <person name="Thomas B.C."/>
            <person name="Malmstrom R."/>
            <person name="Stieglmeier M."/>
            <person name="Klingl A."/>
            <person name="Woyke T."/>
            <person name="Ryan C.M."/>
            <person name="Banfield J.F."/>
        </authorList>
    </citation>
    <scope>NUCLEOTIDE SEQUENCE [LARGE SCALE GENOMIC DNA]</scope>
</reference>
<dbReference type="PANTHER" id="PTHR48099">
    <property type="entry name" value="C-1-TETRAHYDROFOLATE SYNTHASE, CYTOPLASMIC-RELATED"/>
    <property type="match status" value="1"/>
</dbReference>
<organism evidence="14 15">
    <name type="scientific">Candidatus Uhrbacteria bacterium CG_4_10_14_0_8_um_filter_58_22</name>
    <dbReference type="NCBI Taxonomy" id="1975029"/>
    <lineage>
        <taxon>Bacteria</taxon>
        <taxon>Candidatus Uhriibacteriota</taxon>
    </lineage>
</organism>
<feature type="binding site" evidence="11">
    <location>
        <position position="228"/>
    </location>
    <ligand>
        <name>NADP(+)</name>
        <dbReference type="ChEBI" id="CHEBI:58349"/>
    </ligand>
</feature>
<evidence type="ECO:0000256" key="2">
    <source>
        <dbReference type="ARBA" id="ARBA00011738"/>
    </source>
</evidence>
<dbReference type="Gene3D" id="3.40.50.720">
    <property type="entry name" value="NAD(P)-binding Rossmann-like Domain"/>
    <property type="match status" value="1"/>
</dbReference>